<evidence type="ECO:0000256" key="1">
    <source>
        <dbReference type="SAM" id="SignalP"/>
    </source>
</evidence>
<evidence type="ECO:0000313" key="3">
    <source>
        <dbReference type="EMBL" id="QJE98699.1"/>
    </source>
</evidence>
<dbReference type="KEGG" id="luo:HHL09_23920"/>
<evidence type="ECO:0000313" key="4">
    <source>
        <dbReference type="Proteomes" id="UP000501812"/>
    </source>
</evidence>
<feature type="domain" description="Xylose isomerase-like TIM barrel" evidence="2">
    <location>
        <begin position="53"/>
        <end position="284"/>
    </location>
</feature>
<dbReference type="Proteomes" id="UP000501812">
    <property type="component" value="Chromosome"/>
</dbReference>
<gene>
    <name evidence="3" type="ORF">HHL09_23920</name>
</gene>
<protein>
    <submittedName>
        <fullName evidence="3">Sugar phosphate isomerase/epimerase</fullName>
    </submittedName>
</protein>
<accession>A0A858RQS9</accession>
<sequence length="296" mass="32097">MDRRNFIARTALAVSSSIAAPALAAESATAGSRPYFAFTKTLEKLPFDELATKIAALGVAGLEAPIRKGGHIEPNEAGEKLPLFVEALKKHNLKLGILTTDIVKADKESEQLLRTAAGLGVKQYRLGPYFYDLKKPIAPQVANVAAALKDLAAMNKDIGMQAQFQNHRGNNRVGSPIWDVLEAMEGIDPAQLGLAFDFAHATVEGVNAWELNLRRAAPQVVAVYFKDYQLSGSEQTPCPLGEGAVGPRSAKVVKEILPPNTPISLHVEYIPDGKDRTERTLEAMKKDFATLDKWLA</sequence>
<proteinExistence type="predicted"/>
<keyword evidence="3" id="KW-0413">Isomerase</keyword>
<dbReference type="EMBL" id="CP051774">
    <property type="protein sequence ID" value="QJE98699.1"/>
    <property type="molecule type" value="Genomic_DNA"/>
</dbReference>
<dbReference type="InterPro" id="IPR036237">
    <property type="entry name" value="Xyl_isomerase-like_sf"/>
</dbReference>
<evidence type="ECO:0000259" key="2">
    <source>
        <dbReference type="Pfam" id="PF01261"/>
    </source>
</evidence>
<dbReference type="InterPro" id="IPR013022">
    <property type="entry name" value="Xyl_isomerase-like_TIM-brl"/>
</dbReference>
<dbReference type="Gene3D" id="3.20.20.150">
    <property type="entry name" value="Divalent-metal-dependent TIM barrel enzymes"/>
    <property type="match status" value="1"/>
</dbReference>
<reference evidence="3 4" key="1">
    <citation type="submission" date="2020-04" db="EMBL/GenBank/DDBJ databases">
        <title>Luteolibacter sp. G-1-1-1 isolated from soil.</title>
        <authorList>
            <person name="Dahal R.H."/>
        </authorList>
    </citation>
    <scope>NUCLEOTIDE SEQUENCE [LARGE SCALE GENOMIC DNA]</scope>
    <source>
        <strain evidence="3 4">G-1-1-1</strain>
    </source>
</reference>
<feature type="chain" id="PRO_5032830692" evidence="1">
    <location>
        <begin position="25"/>
        <end position="296"/>
    </location>
</feature>
<dbReference type="PANTHER" id="PTHR12110">
    <property type="entry name" value="HYDROXYPYRUVATE ISOMERASE"/>
    <property type="match status" value="1"/>
</dbReference>
<keyword evidence="1" id="KW-0732">Signal</keyword>
<dbReference type="AlphaFoldDB" id="A0A858RQS9"/>
<feature type="signal peptide" evidence="1">
    <location>
        <begin position="1"/>
        <end position="24"/>
    </location>
</feature>
<dbReference type="InterPro" id="IPR050312">
    <property type="entry name" value="IolE/XylAMocC-like"/>
</dbReference>
<name>A0A858RQS9_9BACT</name>
<dbReference type="RefSeq" id="WP_169457186.1">
    <property type="nucleotide sequence ID" value="NZ_CP051774.1"/>
</dbReference>
<organism evidence="3 4">
    <name type="scientific">Luteolibacter luteus</name>
    <dbReference type="NCBI Taxonomy" id="2728835"/>
    <lineage>
        <taxon>Bacteria</taxon>
        <taxon>Pseudomonadati</taxon>
        <taxon>Verrucomicrobiota</taxon>
        <taxon>Verrucomicrobiia</taxon>
        <taxon>Verrucomicrobiales</taxon>
        <taxon>Verrucomicrobiaceae</taxon>
        <taxon>Luteolibacter</taxon>
    </lineage>
</organism>
<dbReference type="GO" id="GO:0016853">
    <property type="term" value="F:isomerase activity"/>
    <property type="evidence" value="ECO:0007669"/>
    <property type="project" value="UniProtKB-KW"/>
</dbReference>
<dbReference type="SUPFAM" id="SSF51658">
    <property type="entry name" value="Xylose isomerase-like"/>
    <property type="match status" value="1"/>
</dbReference>
<keyword evidence="4" id="KW-1185">Reference proteome</keyword>
<dbReference type="Pfam" id="PF01261">
    <property type="entry name" value="AP_endonuc_2"/>
    <property type="match status" value="1"/>
</dbReference>